<dbReference type="EMBL" id="GBEZ01008862">
    <property type="protein sequence ID" value="JAC76700.1"/>
    <property type="molecule type" value="Transcribed_RNA"/>
</dbReference>
<dbReference type="AlphaFoldDB" id="A0A061S1C3"/>
<accession>A0A061S1C3</accession>
<organism evidence="1">
    <name type="scientific">Tetraselmis sp. GSL018</name>
    <dbReference type="NCBI Taxonomy" id="582737"/>
    <lineage>
        <taxon>Eukaryota</taxon>
        <taxon>Viridiplantae</taxon>
        <taxon>Chlorophyta</taxon>
        <taxon>core chlorophytes</taxon>
        <taxon>Chlorodendrophyceae</taxon>
        <taxon>Chlorodendrales</taxon>
        <taxon>Chlorodendraceae</taxon>
        <taxon>Tetraselmis</taxon>
    </lineage>
</organism>
<evidence type="ECO:0000313" key="1">
    <source>
        <dbReference type="EMBL" id="JAC76700.1"/>
    </source>
</evidence>
<proteinExistence type="predicted"/>
<feature type="non-terminal residue" evidence="1">
    <location>
        <position position="1"/>
    </location>
</feature>
<name>A0A061S1C3_9CHLO</name>
<reference evidence="1" key="1">
    <citation type="submission" date="2014-05" db="EMBL/GenBank/DDBJ databases">
        <title>The transcriptome of the halophilic microalga Tetraselmis sp. GSL018 isolated from the Great Salt Lake, Utah.</title>
        <authorList>
            <person name="Jinkerson R.E."/>
            <person name="D'Adamo S."/>
            <person name="Posewitz M.C."/>
        </authorList>
    </citation>
    <scope>NUCLEOTIDE SEQUENCE</scope>
    <source>
        <strain evidence="1">GSL018</strain>
    </source>
</reference>
<gene>
    <name evidence="1" type="ORF">TSPGSL018_19489</name>
</gene>
<sequence length="67" mass="7532">SCYPSHKRGIFLPPSKSAARRVKEGRILIPTQNSVLYCYIWVAVCLQLATPTAHVVVSVNFETGDWR</sequence>
<protein>
    <submittedName>
        <fullName evidence="1">Uncharacterized protein</fullName>
    </submittedName>
</protein>